<name>X1FWM6_9ZZZZ</name>
<dbReference type="InterPro" id="IPR015421">
    <property type="entry name" value="PyrdxlP-dep_Trfase_major"/>
</dbReference>
<dbReference type="AlphaFoldDB" id="X1FWM6"/>
<dbReference type="GO" id="GO:0008483">
    <property type="term" value="F:transaminase activity"/>
    <property type="evidence" value="ECO:0007669"/>
    <property type="project" value="InterPro"/>
</dbReference>
<organism evidence="2">
    <name type="scientific">marine sediment metagenome</name>
    <dbReference type="NCBI Taxonomy" id="412755"/>
    <lineage>
        <taxon>unclassified sequences</taxon>
        <taxon>metagenomes</taxon>
        <taxon>ecological metagenomes</taxon>
    </lineage>
</organism>
<dbReference type="InterPro" id="IPR015424">
    <property type="entry name" value="PyrdxlP-dep_Trfase"/>
</dbReference>
<dbReference type="Gene3D" id="3.40.640.10">
    <property type="entry name" value="Type I PLP-dependent aspartate aminotransferase-like (Major domain)"/>
    <property type="match status" value="1"/>
</dbReference>
<protein>
    <recommendedName>
        <fullName evidence="3">Aminotransferase class III-fold pyridoxal phosphate-dependent enzyme</fullName>
    </recommendedName>
</protein>
<dbReference type="InterPro" id="IPR015422">
    <property type="entry name" value="PyrdxlP-dep_Trfase_small"/>
</dbReference>
<sequence length="67" mass="7605">HHPDAHQTPLIMESGRGIWLKTIDGKEYIDGLSGLWNILIGHGNRKLAKVARKQMEDLAYFSNYIGE</sequence>
<dbReference type="GO" id="GO:0030170">
    <property type="term" value="F:pyridoxal phosphate binding"/>
    <property type="evidence" value="ECO:0007669"/>
    <property type="project" value="InterPro"/>
</dbReference>
<dbReference type="Pfam" id="PF00202">
    <property type="entry name" value="Aminotran_3"/>
    <property type="match status" value="1"/>
</dbReference>
<evidence type="ECO:0000313" key="2">
    <source>
        <dbReference type="EMBL" id="GAH25178.1"/>
    </source>
</evidence>
<proteinExistence type="predicted"/>
<dbReference type="Gene3D" id="3.90.1150.10">
    <property type="entry name" value="Aspartate Aminotransferase, domain 1"/>
    <property type="match status" value="1"/>
</dbReference>
<evidence type="ECO:0008006" key="3">
    <source>
        <dbReference type="Google" id="ProtNLM"/>
    </source>
</evidence>
<reference evidence="2" key="1">
    <citation type="journal article" date="2014" name="Front. Microbiol.">
        <title>High frequency of phylogenetically diverse reductive dehalogenase-homologous genes in deep subseafloor sedimentary metagenomes.</title>
        <authorList>
            <person name="Kawai M."/>
            <person name="Futagami T."/>
            <person name="Toyoda A."/>
            <person name="Takaki Y."/>
            <person name="Nishi S."/>
            <person name="Hori S."/>
            <person name="Arai W."/>
            <person name="Tsubouchi T."/>
            <person name="Morono Y."/>
            <person name="Uchiyama I."/>
            <person name="Ito T."/>
            <person name="Fujiyama A."/>
            <person name="Inagaki F."/>
            <person name="Takami H."/>
        </authorList>
    </citation>
    <scope>NUCLEOTIDE SEQUENCE</scope>
    <source>
        <strain evidence="2">Expedition CK06-06</strain>
    </source>
</reference>
<keyword evidence="1" id="KW-0663">Pyridoxal phosphate</keyword>
<dbReference type="SUPFAM" id="SSF53383">
    <property type="entry name" value="PLP-dependent transferases"/>
    <property type="match status" value="1"/>
</dbReference>
<gene>
    <name evidence="2" type="ORF">S01H4_66614</name>
</gene>
<evidence type="ECO:0000256" key="1">
    <source>
        <dbReference type="ARBA" id="ARBA00022898"/>
    </source>
</evidence>
<dbReference type="InterPro" id="IPR005814">
    <property type="entry name" value="Aminotrans_3"/>
</dbReference>
<accession>X1FWM6</accession>
<comment type="caution">
    <text evidence="2">The sequence shown here is derived from an EMBL/GenBank/DDBJ whole genome shotgun (WGS) entry which is preliminary data.</text>
</comment>
<feature type="non-terminal residue" evidence="2">
    <location>
        <position position="67"/>
    </location>
</feature>
<feature type="non-terminal residue" evidence="2">
    <location>
        <position position="1"/>
    </location>
</feature>
<dbReference type="EMBL" id="BART01041359">
    <property type="protein sequence ID" value="GAH25178.1"/>
    <property type="molecule type" value="Genomic_DNA"/>
</dbReference>